<comment type="catalytic activity">
    <reaction evidence="10 12">
        <text>5-[(5-phospho-1-deoxy-D-ribulos-1-ylimino)methylamino]-1-(5-phospho-beta-D-ribosyl)imidazole-4-carboxamide + L-glutamine = D-erythro-1-(imidazol-4-yl)glycerol 3-phosphate + 5-amino-1-(5-phospho-beta-D-ribosyl)imidazole-4-carboxamide + L-glutamate + H(+)</text>
        <dbReference type="Rhea" id="RHEA:24793"/>
        <dbReference type="ChEBI" id="CHEBI:15378"/>
        <dbReference type="ChEBI" id="CHEBI:29985"/>
        <dbReference type="ChEBI" id="CHEBI:58278"/>
        <dbReference type="ChEBI" id="CHEBI:58359"/>
        <dbReference type="ChEBI" id="CHEBI:58475"/>
        <dbReference type="ChEBI" id="CHEBI:58525"/>
        <dbReference type="EC" id="4.3.2.10"/>
    </reaction>
</comment>
<evidence type="ECO:0000259" key="14">
    <source>
        <dbReference type="Pfam" id="PF00117"/>
    </source>
</evidence>
<dbReference type="EMBL" id="PUIA01000042">
    <property type="protein sequence ID" value="PQO29161.1"/>
    <property type="molecule type" value="Genomic_DNA"/>
</dbReference>
<dbReference type="RefSeq" id="WP_105355098.1">
    <property type="nucleotide sequence ID" value="NZ_PUIA01000042.1"/>
</dbReference>
<evidence type="ECO:0000313" key="16">
    <source>
        <dbReference type="Proteomes" id="UP000240009"/>
    </source>
</evidence>
<dbReference type="CDD" id="cd01748">
    <property type="entry name" value="GATase1_IGP_Synthase"/>
    <property type="match status" value="1"/>
</dbReference>
<evidence type="ECO:0000256" key="5">
    <source>
        <dbReference type="ARBA" id="ARBA00022605"/>
    </source>
</evidence>
<keyword evidence="6 12" id="KW-0378">Hydrolase</keyword>
<comment type="function">
    <text evidence="12">IGPS catalyzes the conversion of PRFAR and glutamine to IGP, AICAR and glutamate. The HisH subunit catalyzes the hydrolysis of glutamine to glutamate and ammonia as part of the synthesis of IGP and AICAR. The resulting ammonia molecule is channeled to the active site of HisF.</text>
</comment>
<dbReference type="PROSITE" id="PS51273">
    <property type="entry name" value="GATASE_TYPE_1"/>
    <property type="match status" value="1"/>
</dbReference>
<dbReference type="PANTHER" id="PTHR42701:SF1">
    <property type="entry name" value="IMIDAZOLE GLYCEROL PHOSPHATE SYNTHASE SUBUNIT HISH"/>
    <property type="match status" value="1"/>
</dbReference>
<dbReference type="InterPro" id="IPR010139">
    <property type="entry name" value="Imidazole-glycPsynth_HisH"/>
</dbReference>
<evidence type="ECO:0000256" key="6">
    <source>
        <dbReference type="ARBA" id="ARBA00022801"/>
    </source>
</evidence>
<dbReference type="InterPro" id="IPR029062">
    <property type="entry name" value="Class_I_gatase-like"/>
</dbReference>
<dbReference type="Pfam" id="PF00117">
    <property type="entry name" value="GATase"/>
    <property type="match status" value="1"/>
</dbReference>
<keyword evidence="4 12" id="KW-0963">Cytoplasm</keyword>
<keyword evidence="9 12" id="KW-0456">Lyase</keyword>
<dbReference type="InterPro" id="IPR017926">
    <property type="entry name" value="GATASE"/>
</dbReference>
<dbReference type="PANTHER" id="PTHR42701">
    <property type="entry name" value="IMIDAZOLE GLYCEROL PHOSPHATE SYNTHASE SUBUNIT HISH"/>
    <property type="match status" value="1"/>
</dbReference>
<feature type="active site" evidence="12 13">
    <location>
        <position position="183"/>
    </location>
</feature>
<feature type="active site" evidence="12 13">
    <location>
        <position position="185"/>
    </location>
</feature>
<evidence type="ECO:0000256" key="12">
    <source>
        <dbReference type="HAMAP-Rule" id="MF_00278"/>
    </source>
</evidence>
<dbReference type="OrthoDB" id="9807137at2"/>
<evidence type="ECO:0000256" key="9">
    <source>
        <dbReference type="ARBA" id="ARBA00023239"/>
    </source>
</evidence>
<keyword evidence="7 12" id="KW-0315">Glutamine amidotransferase</keyword>
<dbReference type="GO" id="GO:0005737">
    <property type="term" value="C:cytoplasm"/>
    <property type="evidence" value="ECO:0007669"/>
    <property type="project" value="UniProtKB-SubCell"/>
</dbReference>
<comment type="subunit">
    <text evidence="3 12">Heterodimer of HisH and HisF.</text>
</comment>
<evidence type="ECO:0000256" key="7">
    <source>
        <dbReference type="ARBA" id="ARBA00022962"/>
    </source>
</evidence>
<dbReference type="FunFam" id="3.40.50.880:FF:000009">
    <property type="entry name" value="Imidazole glycerol phosphate synthase subunit HisH"/>
    <property type="match status" value="1"/>
</dbReference>
<evidence type="ECO:0000256" key="3">
    <source>
        <dbReference type="ARBA" id="ARBA00011152"/>
    </source>
</evidence>
<evidence type="ECO:0000256" key="10">
    <source>
        <dbReference type="ARBA" id="ARBA00047838"/>
    </source>
</evidence>
<evidence type="ECO:0000313" key="15">
    <source>
        <dbReference type="EMBL" id="PQO29161.1"/>
    </source>
</evidence>
<proteinExistence type="inferred from homology"/>
<dbReference type="EC" id="3.5.1.2" evidence="12"/>
<name>A0A2S8FAI3_9BACT</name>
<dbReference type="NCBIfam" id="TIGR01855">
    <property type="entry name" value="IMP_synth_hisH"/>
    <property type="match status" value="1"/>
</dbReference>
<evidence type="ECO:0000256" key="11">
    <source>
        <dbReference type="ARBA" id="ARBA00049534"/>
    </source>
</evidence>
<comment type="pathway">
    <text evidence="2 12">Amino-acid biosynthesis; L-histidine biosynthesis; L-histidine from 5-phospho-alpha-D-ribose 1-diphosphate: step 5/9.</text>
</comment>
<keyword evidence="8 12" id="KW-0368">Histidine biosynthesis</keyword>
<protein>
    <recommendedName>
        <fullName evidence="12">Imidazole glycerol phosphate synthase subunit HisH</fullName>
        <ecNumber evidence="12">4.3.2.10</ecNumber>
    </recommendedName>
    <alternativeName>
        <fullName evidence="12">IGP synthase glutaminase subunit</fullName>
        <ecNumber evidence="12">3.5.1.2</ecNumber>
    </alternativeName>
    <alternativeName>
        <fullName evidence="12">IGP synthase subunit HisH</fullName>
    </alternativeName>
    <alternativeName>
        <fullName evidence="12">ImGP synthase subunit HisH</fullName>
        <shortName evidence="12">IGPS subunit HisH</shortName>
    </alternativeName>
</protein>
<dbReference type="EC" id="4.3.2.10" evidence="12"/>
<sequence length="202" mass="22209">MITIVDYQMGNLRSVQKAFEKTGHAAHITSDPKEIAAATKLVLPGVGACGDAVDEIRRRDLEGPIKDQIEAGTPFLGICLGLQMLFDVSYEGGEHEGLGILPGKVVKFELPHGYKVPHMGWNQAHFVHRPPIFEGIDEGTNFYFVHSYYVVPENDDVVAITADYGGPFCAAVWKDNLYATQFHPEKSQQAGLTVLHNFAQLA</sequence>
<evidence type="ECO:0000256" key="13">
    <source>
        <dbReference type="PIRSR" id="PIRSR000495-1"/>
    </source>
</evidence>
<evidence type="ECO:0000256" key="8">
    <source>
        <dbReference type="ARBA" id="ARBA00023102"/>
    </source>
</evidence>
<reference evidence="15 16" key="1">
    <citation type="submission" date="2018-02" db="EMBL/GenBank/DDBJ databases">
        <title>Comparative genomes isolates from brazilian mangrove.</title>
        <authorList>
            <person name="Araujo J.E."/>
            <person name="Taketani R.G."/>
            <person name="Silva M.C.P."/>
            <person name="Loureco M.V."/>
            <person name="Andreote F.D."/>
        </authorList>
    </citation>
    <scope>NUCLEOTIDE SEQUENCE [LARGE SCALE GENOMIC DNA]</scope>
    <source>
        <strain evidence="15 16">HEX-2 MGV</strain>
    </source>
</reference>
<gene>
    <name evidence="12 15" type="primary">hisH</name>
    <name evidence="15" type="ORF">C5Y96_15515</name>
</gene>
<evidence type="ECO:0000256" key="1">
    <source>
        <dbReference type="ARBA" id="ARBA00004496"/>
    </source>
</evidence>
<dbReference type="GO" id="GO:0004359">
    <property type="term" value="F:glutaminase activity"/>
    <property type="evidence" value="ECO:0007669"/>
    <property type="project" value="UniProtKB-EC"/>
</dbReference>
<comment type="caution">
    <text evidence="15">The sequence shown here is derived from an EMBL/GenBank/DDBJ whole genome shotgun (WGS) entry which is preliminary data.</text>
</comment>
<dbReference type="PIRSF" id="PIRSF000495">
    <property type="entry name" value="Amidotransf_hisH"/>
    <property type="match status" value="1"/>
</dbReference>
<evidence type="ECO:0000256" key="4">
    <source>
        <dbReference type="ARBA" id="ARBA00022490"/>
    </source>
</evidence>
<keyword evidence="5 12" id="KW-0028">Amino-acid biosynthesis</keyword>
<dbReference type="Gene3D" id="3.40.50.880">
    <property type="match status" value="1"/>
</dbReference>
<comment type="subcellular location">
    <subcellularLocation>
        <location evidence="1 12">Cytoplasm</location>
    </subcellularLocation>
</comment>
<feature type="active site" description="Nucleophile" evidence="12 13">
    <location>
        <position position="79"/>
    </location>
</feature>
<dbReference type="GO" id="GO:0000105">
    <property type="term" value="P:L-histidine biosynthetic process"/>
    <property type="evidence" value="ECO:0007669"/>
    <property type="project" value="UniProtKB-UniRule"/>
</dbReference>
<dbReference type="UniPathway" id="UPA00031">
    <property type="reaction ID" value="UER00010"/>
</dbReference>
<dbReference type="AlphaFoldDB" id="A0A2S8FAI3"/>
<evidence type="ECO:0000256" key="2">
    <source>
        <dbReference type="ARBA" id="ARBA00005091"/>
    </source>
</evidence>
<dbReference type="GO" id="GO:0000107">
    <property type="term" value="F:imidazoleglycerol-phosphate synthase activity"/>
    <property type="evidence" value="ECO:0007669"/>
    <property type="project" value="UniProtKB-UniRule"/>
</dbReference>
<comment type="catalytic activity">
    <reaction evidence="11 12">
        <text>L-glutamine + H2O = L-glutamate + NH4(+)</text>
        <dbReference type="Rhea" id="RHEA:15889"/>
        <dbReference type="ChEBI" id="CHEBI:15377"/>
        <dbReference type="ChEBI" id="CHEBI:28938"/>
        <dbReference type="ChEBI" id="CHEBI:29985"/>
        <dbReference type="ChEBI" id="CHEBI:58359"/>
        <dbReference type="EC" id="3.5.1.2"/>
    </reaction>
</comment>
<dbReference type="Proteomes" id="UP000240009">
    <property type="component" value="Unassembled WGS sequence"/>
</dbReference>
<dbReference type="SUPFAM" id="SSF52317">
    <property type="entry name" value="Class I glutamine amidotransferase-like"/>
    <property type="match status" value="1"/>
</dbReference>
<dbReference type="HAMAP" id="MF_00278">
    <property type="entry name" value="HisH"/>
    <property type="match status" value="1"/>
</dbReference>
<dbReference type="GO" id="GO:0016829">
    <property type="term" value="F:lyase activity"/>
    <property type="evidence" value="ECO:0007669"/>
    <property type="project" value="UniProtKB-KW"/>
</dbReference>
<organism evidence="15 16">
    <name type="scientific">Blastopirellula marina</name>
    <dbReference type="NCBI Taxonomy" id="124"/>
    <lineage>
        <taxon>Bacteria</taxon>
        <taxon>Pseudomonadati</taxon>
        <taxon>Planctomycetota</taxon>
        <taxon>Planctomycetia</taxon>
        <taxon>Pirellulales</taxon>
        <taxon>Pirellulaceae</taxon>
        <taxon>Blastopirellula</taxon>
    </lineage>
</organism>
<feature type="domain" description="Glutamine amidotransferase" evidence="14">
    <location>
        <begin position="4"/>
        <end position="198"/>
    </location>
</feature>
<accession>A0A2S8FAI3</accession>